<dbReference type="Proteomes" id="UP000670475">
    <property type="component" value="Unassembled WGS sequence"/>
</dbReference>
<proteinExistence type="predicted"/>
<feature type="domain" description="Protein kinase" evidence="6">
    <location>
        <begin position="227"/>
        <end position="521"/>
    </location>
</feature>
<feature type="region of interest" description="Disordered" evidence="5">
    <location>
        <begin position="820"/>
        <end position="847"/>
    </location>
</feature>
<dbReference type="InterPro" id="IPR049832">
    <property type="entry name" value="BREX_PglW"/>
</dbReference>
<evidence type="ECO:0000313" key="8">
    <source>
        <dbReference type="Proteomes" id="UP000670475"/>
    </source>
</evidence>
<comment type="caution">
    <text evidence="7">The sequence shown here is derived from an EMBL/GenBank/DDBJ whole genome shotgun (WGS) entry which is preliminary data.</text>
</comment>
<keyword evidence="2" id="KW-0547">Nucleotide-binding</keyword>
<evidence type="ECO:0000313" key="7">
    <source>
        <dbReference type="EMBL" id="MBP0458320.1"/>
    </source>
</evidence>
<evidence type="ECO:0000256" key="2">
    <source>
        <dbReference type="ARBA" id="ARBA00022741"/>
    </source>
</evidence>
<dbReference type="InterPro" id="IPR011528">
    <property type="entry name" value="NERD"/>
</dbReference>
<dbReference type="SUPFAM" id="SSF56112">
    <property type="entry name" value="Protein kinase-like (PK-like)"/>
    <property type="match status" value="2"/>
</dbReference>
<dbReference type="SMART" id="SM00220">
    <property type="entry name" value="S_TKc"/>
    <property type="match status" value="1"/>
</dbReference>
<gene>
    <name evidence="7" type="primary">pglW</name>
    <name evidence="7" type="ORF">JFN87_12515</name>
</gene>
<feature type="domain" description="Protein kinase" evidence="6">
    <location>
        <begin position="554"/>
        <end position="815"/>
    </location>
</feature>
<evidence type="ECO:0000256" key="3">
    <source>
        <dbReference type="ARBA" id="ARBA00022777"/>
    </source>
</evidence>
<dbReference type="PANTHER" id="PTHR43289">
    <property type="entry name" value="MITOGEN-ACTIVATED PROTEIN KINASE KINASE KINASE 20-RELATED"/>
    <property type="match status" value="1"/>
</dbReference>
<dbReference type="NCBIfam" id="NF033442">
    <property type="entry name" value="BREX_PglW"/>
    <property type="match status" value="1"/>
</dbReference>
<organism evidence="7 8">
    <name type="scientific">Streptomyces montanisoli</name>
    <dbReference type="NCBI Taxonomy" id="2798581"/>
    <lineage>
        <taxon>Bacteria</taxon>
        <taxon>Bacillati</taxon>
        <taxon>Actinomycetota</taxon>
        <taxon>Actinomycetes</taxon>
        <taxon>Kitasatosporales</taxon>
        <taxon>Streptomycetaceae</taxon>
        <taxon>Streptomyces</taxon>
    </lineage>
</organism>
<dbReference type="InterPro" id="IPR000719">
    <property type="entry name" value="Prot_kinase_dom"/>
</dbReference>
<dbReference type="GO" id="GO:0005524">
    <property type="term" value="F:ATP binding"/>
    <property type="evidence" value="ECO:0007669"/>
    <property type="project" value="UniProtKB-KW"/>
</dbReference>
<keyword evidence="8" id="KW-1185">Reference proteome</keyword>
<evidence type="ECO:0000259" key="6">
    <source>
        <dbReference type="PROSITE" id="PS50011"/>
    </source>
</evidence>
<feature type="compositionally biased region" description="Low complexity" evidence="5">
    <location>
        <begin position="820"/>
        <end position="837"/>
    </location>
</feature>
<feature type="region of interest" description="Disordered" evidence="5">
    <location>
        <begin position="1082"/>
        <end position="1105"/>
    </location>
</feature>
<dbReference type="EMBL" id="JAGIQL010000039">
    <property type="protein sequence ID" value="MBP0458320.1"/>
    <property type="molecule type" value="Genomic_DNA"/>
</dbReference>
<evidence type="ECO:0000256" key="4">
    <source>
        <dbReference type="ARBA" id="ARBA00022840"/>
    </source>
</evidence>
<evidence type="ECO:0000256" key="5">
    <source>
        <dbReference type="SAM" id="MobiDB-lite"/>
    </source>
</evidence>
<dbReference type="PANTHER" id="PTHR43289:SF34">
    <property type="entry name" value="SERINE_THREONINE-PROTEIN KINASE YBDM-RELATED"/>
    <property type="match status" value="1"/>
</dbReference>
<feature type="compositionally biased region" description="Basic and acidic residues" evidence="5">
    <location>
        <begin position="1"/>
        <end position="11"/>
    </location>
</feature>
<dbReference type="Pfam" id="PF08378">
    <property type="entry name" value="NERD"/>
    <property type="match status" value="1"/>
</dbReference>
<feature type="region of interest" description="Disordered" evidence="5">
    <location>
        <begin position="1"/>
        <end position="43"/>
    </location>
</feature>
<dbReference type="Pfam" id="PF00069">
    <property type="entry name" value="Pkinase"/>
    <property type="match status" value="2"/>
</dbReference>
<feature type="compositionally biased region" description="Polar residues" evidence="5">
    <location>
        <begin position="1281"/>
        <end position="1296"/>
    </location>
</feature>
<keyword evidence="4" id="KW-0067">ATP-binding</keyword>
<name>A0A940RVH0_9ACTN</name>
<accession>A0A940RVH0</accession>
<feature type="compositionally biased region" description="Gly residues" evidence="5">
    <location>
        <begin position="1091"/>
        <end position="1101"/>
    </location>
</feature>
<sequence length="1501" mass="163963">MRPCWARETREGGAVTAAGGAPASGTPKPGPVRPPRQWSQERVSPYPWEQDALDHVRQLMPHAEPYRAWATFSFTAQSGRVNECDLLIAVPAGLFLVEIKSHPGQLHNTGSTWNFRGQDRTRTLTNPLHFNDMKSKELKSQLQWAARKLGMSERVVPRIEPAVFLSAPDLESHLDEVQQIKVYGRDDGACGLKRIWQDFLGLPPERPERRITPEFSRHTLPQLLKAIGIRQSAAHLRFGDAWKMAPHPLDAGPSWEDRLASRDDGMVQEEGRVRIYLVSQMATEAARKATERAARREYQVLQGIHHRGIVDAVEFREHQGGPAILFRHRGTDLRLDQYLDTYGGMLTPETRLDLVRQLAEAVRYAHNRSLYHRALAARSVYVSFKEAGSHPELRITDWQTAARDFDSNATFFRSIGGSALDAALIEDTARVYLAPETDQPYADPGDLDVFGLGAVAHLILTGQPPATQRSALSDRLRTDSGLRLFAVADGLPEALDDLVFQATRTDVNDRLGSVEEFLDLLDEAERASVLPDSPASTGVDPLDALPGQSLDAEWSVRRVLGTGATARALLVERATEDEDGQIQIDEHVFKVALDEERAGRLRAEERVLGTVGGGAVVQLRGEGVREIGGRTVLELEYAGEQSLGERLRGKGRLTYHELERFSDDLFQALDQLAGHGVRHRDIKPDNFGIQRRKDRTWQLKLFDFSLTDASDRDIKAGTRSYLDPFLGSTRRAHYDDHAERYAAAVTLHEMAGGERPVWGDGQNDPLTNESAALHIAAELFEPALSEGLVRFFRRALHRDTEHRFDTLRQMRDEWRKVFRAADSTGPTTTPSTVGTASDDPEKDRDTAAAAADTTTLLEAAGLSPRAVSVANDLHAYRVGELLELQPHVISRARGAGALVRKELNRRRKQWAVALLPAVDGGLPRAATTAPAVPEPGSAGDAADGAAPERILSVDEMAALLAPAPSRKGSHRTDVVRLTLGLPPEEGGLSPLGAWPVQARIADHLGIKQPPVSRHHRVEIKRWAASAWLEPVRAELVDVVTAAGRVMTATEAAAELRARHGAGSDTAERTLARSLAVVRAAAEAETSDTVGTGEGAGSGGAGAHEPRLAVHRRGDAILVAAESLPGTEDPSPGELADYAASLGACAHQLARRDPLPGRTEVLRELRAVPAPDGFAPLADTRLVALAATVASRTAATPRLELYPQDLSLERALRISQAGAGVRHDRGITVPGLVARLRARFPDLDLLAGGSEPTHVAFEDALEGARFGLRYDADSRTFFPRRTQPSGTRTSTGAQTSHLPPRPVSRSDREDPHAVLRARLTERAGRGGFLALTVKRTVVAGTAERVAAAFEPEGVVTVDVAEMFLRTLRELADEKGQDWQKFLRADGNSAPGRVKPGLASFARVVWQRMEDALLELAAPPRTVLFLHDAGLVARYWDEGGHGFLTRLQAAARRPETVPYGLWLLCPVETRSQQPRIDGRTVEVIGGDGEREHLEAEFVAALDG</sequence>
<feature type="compositionally biased region" description="Low complexity" evidence="5">
    <location>
        <begin position="12"/>
        <end position="27"/>
    </location>
</feature>
<dbReference type="Gene3D" id="1.10.510.10">
    <property type="entry name" value="Transferase(Phosphotransferase) domain 1"/>
    <property type="match status" value="2"/>
</dbReference>
<evidence type="ECO:0000256" key="1">
    <source>
        <dbReference type="ARBA" id="ARBA00022679"/>
    </source>
</evidence>
<protein>
    <submittedName>
        <fullName evidence="7">BREX system serine/threonine kinase PglW</fullName>
    </submittedName>
</protein>
<dbReference type="InterPro" id="IPR011009">
    <property type="entry name" value="Kinase-like_dom_sf"/>
</dbReference>
<reference evidence="7" key="1">
    <citation type="submission" date="2021-03" db="EMBL/GenBank/DDBJ databases">
        <title>Whole genome sequence of Streptomyces bomunensis MMS17-BM035.</title>
        <authorList>
            <person name="Lee J.H."/>
        </authorList>
    </citation>
    <scope>NUCLEOTIDE SEQUENCE</scope>
    <source>
        <strain evidence="7">MMS17-BM035</strain>
    </source>
</reference>
<feature type="region of interest" description="Disordered" evidence="5">
    <location>
        <begin position="1276"/>
        <end position="1310"/>
    </location>
</feature>
<keyword evidence="3 7" id="KW-0418">Kinase</keyword>
<dbReference type="PROSITE" id="PS50011">
    <property type="entry name" value="PROTEIN_KINASE_DOM"/>
    <property type="match status" value="2"/>
</dbReference>
<keyword evidence="1" id="KW-0808">Transferase</keyword>
<dbReference type="GO" id="GO:0004674">
    <property type="term" value="F:protein serine/threonine kinase activity"/>
    <property type="evidence" value="ECO:0007669"/>
    <property type="project" value="TreeGrafter"/>
</dbReference>